<evidence type="ECO:0000313" key="4">
    <source>
        <dbReference type="Proteomes" id="UP000594263"/>
    </source>
</evidence>
<dbReference type="Gramene" id="Kaladp0091s0147.1.v1.1">
    <property type="protein sequence ID" value="Kaladp0091s0147.1.v1.1"/>
    <property type="gene ID" value="Kaladp0091s0147.v1.1"/>
</dbReference>
<evidence type="ECO:0000256" key="2">
    <source>
        <dbReference type="SAM" id="Phobius"/>
    </source>
</evidence>
<accession>A0A7N0UYZ3</accession>
<dbReference type="GO" id="GO:0016020">
    <property type="term" value="C:membrane"/>
    <property type="evidence" value="ECO:0007669"/>
    <property type="project" value="TreeGrafter"/>
</dbReference>
<dbReference type="InterPro" id="IPR036770">
    <property type="entry name" value="Ankyrin_rpt-contain_sf"/>
</dbReference>
<feature type="repeat" description="ANK" evidence="1">
    <location>
        <begin position="48"/>
        <end position="70"/>
    </location>
</feature>
<dbReference type="PROSITE" id="PS50297">
    <property type="entry name" value="ANK_REP_REGION"/>
    <property type="match status" value="1"/>
</dbReference>
<keyword evidence="4" id="KW-1185">Reference proteome</keyword>
<evidence type="ECO:0000256" key="1">
    <source>
        <dbReference type="PROSITE-ProRule" id="PRU00023"/>
    </source>
</evidence>
<organism evidence="3 4">
    <name type="scientific">Kalanchoe fedtschenkoi</name>
    <name type="common">Lavender scallops</name>
    <name type="synonym">South American air plant</name>
    <dbReference type="NCBI Taxonomy" id="63787"/>
    <lineage>
        <taxon>Eukaryota</taxon>
        <taxon>Viridiplantae</taxon>
        <taxon>Streptophyta</taxon>
        <taxon>Embryophyta</taxon>
        <taxon>Tracheophyta</taxon>
        <taxon>Spermatophyta</taxon>
        <taxon>Magnoliopsida</taxon>
        <taxon>eudicotyledons</taxon>
        <taxon>Gunneridae</taxon>
        <taxon>Pentapetalae</taxon>
        <taxon>Saxifragales</taxon>
        <taxon>Crassulaceae</taxon>
        <taxon>Kalanchoe</taxon>
    </lineage>
</organism>
<keyword evidence="1" id="KW-0040">ANK repeat</keyword>
<protein>
    <recommendedName>
        <fullName evidence="5">PGG domain-containing protein</fullName>
    </recommendedName>
</protein>
<dbReference type="Proteomes" id="UP000594263">
    <property type="component" value="Unplaced"/>
</dbReference>
<dbReference type="SMART" id="SM00248">
    <property type="entry name" value="ANK"/>
    <property type="match status" value="3"/>
</dbReference>
<feature type="transmembrane region" description="Helical" evidence="2">
    <location>
        <begin position="440"/>
        <end position="458"/>
    </location>
</feature>
<keyword evidence="2" id="KW-0812">Transmembrane</keyword>
<proteinExistence type="predicted"/>
<dbReference type="Gene3D" id="1.25.40.20">
    <property type="entry name" value="Ankyrin repeat-containing domain"/>
    <property type="match status" value="1"/>
</dbReference>
<dbReference type="SUPFAM" id="SSF48403">
    <property type="entry name" value="Ankyrin repeat"/>
    <property type="match status" value="1"/>
</dbReference>
<sequence length="494" mass="55629">MLLVGASLELRDRYGQTPLIVAPIIGNTEAAKLLVHSNPDLLYLGDNNGLLPIHIAAQYGQKDVLLFLLNVTCDNLTSCPYDPKSGAQLLHYTIRAELYVVAIDLVRRYPSTIDESYTYPDSITPPLTMLANKPLVFLGQFNWRARLFYPSGPATKDKRSQAIQLVKILCEHAGRNHPLDRYKEAFFFAGENGIVEIVEELAETFPDILWVTNGDGRNIFHVAVLYRRGKILDLVYRIPKAKRYMIRAAPDRYKNNILHMAGKLPSLNEIGCAALMMQREVKWFEEVTEFVQPFQRGEKNDEGKTPEELFDTEHQQLLKQGEKWIKSTASACAIPSVLFATLVVPSTFAVLNIQQSYKIGKHADFVGSFAALAVLTLITSLISLFTFLSILTSTYTKADFLNTLPRKVLTGLNSLYFSISFTTLGLSWLICRTLLGPDMMLFMGLSGLATIPALWFLASQHVLGKMVFTHFARTEERHPLLFTRSLPTTFQTQR</sequence>
<dbReference type="AlphaFoldDB" id="A0A7N0UYZ3"/>
<feature type="transmembrane region" description="Helical" evidence="2">
    <location>
        <begin position="333"/>
        <end position="353"/>
    </location>
</feature>
<dbReference type="EnsemblPlants" id="Kaladp0091s0147.1.v1.1">
    <property type="protein sequence ID" value="Kaladp0091s0147.1.v1.1"/>
    <property type="gene ID" value="Kaladp0091s0147.v1.1"/>
</dbReference>
<feature type="transmembrane region" description="Helical" evidence="2">
    <location>
        <begin position="411"/>
        <end position="431"/>
    </location>
</feature>
<keyword evidence="2" id="KW-1133">Transmembrane helix</keyword>
<keyword evidence="2" id="KW-0472">Membrane</keyword>
<dbReference type="OMA" id="QLLHYTI"/>
<feature type="transmembrane region" description="Helical" evidence="2">
    <location>
        <begin position="365"/>
        <end position="391"/>
    </location>
</feature>
<dbReference type="PANTHER" id="PTHR24177">
    <property type="entry name" value="CASKIN"/>
    <property type="match status" value="1"/>
</dbReference>
<dbReference type="InterPro" id="IPR002110">
    <property type="entry name" value="Ankyrin_rpt"/>
</dbReference>
<dbReference type="Pfam" id="PF12796">
    <property type="entry name" value="Ank_2"/>
    <property type="match status" value="1"/>
</dbReference>
<evidence type="ECO:0008006" key="5">
    <source>
        <dbReference type="Google" id="ProtNLM"/>
    </source>
</evidence>
<dbReference type="PANTHER" id="PTHR24177:SF292">
    <property type="entry name" value="ANKYRIN REPEAT FAMILY PROTEIN-RELATED"/>
    <property type="match status" value="1"/>
</dbReference>
<reference evidence="3" key="1">
    <citation type="submission" date="2021-01" db="UniProtKB">
        <authorList>
            <consortium name="EnsemblPlants"/>
        </authorList>
    </citation>
    <scope>IDENTIFICATION</scope>
</reference>
<evidence type="ECO:0000313" key="3">
    <source>
        <dbReference type="EnsemblPlants" id="Kaladp0091s0147.1.v1.1"/>
    </source>
</evidence>
<name>A0A7N0UYZ3_KALFE</name>
<dbReference type="PROSITE" id="PS50088">
    <property type="entry name" value="ANK_REPEAT"/>
    <property type="match status" value="1"/>
</dbReference>